<dbReference type="Gene3D" id="1.25.40.20">
    <property type="entry name" value="Ankyrin repeat-containing domain"/>
    <property type="match status" value="4"/>
</dbReference>
<feature type="domain" description="ZZ-type" evidence="8">
    <location>
        <begin position="1620"/>
        <end position="1646"/>
    </location>
</feature>
<gene>
    <name evidence="9" type="ORF">CKAH01_09673</name>
</gene>
<feature type="repeat" description="ANK" evidence="6">
    <location>
        <begin position="968"/>
        <end position="1000"/>
    </location>
</feature>
<reference evidence="9" key="1">
    <citation type="submission" date="2023-02" db="EMBL/GenBank/DDBJ databases">
        <title>Colletotrichum kahawae CIFC_Que2 genome sequencing and assembly.</title>
        <authorList>
            <person name="Baroncelli R."/>
        </authorList>
    </citation>
    <scope>NUCLEOTIDE SEQUENCE</scope>
    <source>
        <strain evidence="9">CIFC_Que2</strain>
    </source>
</reference>
<feature type="repeat" description="ANK" evidence="6">
    <location>
        <begin position="1242"/>
        <end position="1262"/>
    </location>
</feature>
<dbReference type="InterPro" id="IPR056884">
    <property type="entry name" value="NPHP3-like_N"/>
</dbReference>
<feature type="region of interest" description="Disordered" evidence="7">
    <location>
        <begin position="1852"/>
        <end position="1874"/>
    </location>
</feature>
<keyword evidence="5 6" id="KW-0040">ANK repeat</keyword>
<feature type="repeat" description="ANK" evidence="6">
    <location>
        <begin position="1039"/>
        <end position="1071"/>
    </location>
</feature>
<dbReference type="Pfam" id="PF12796">
    <property type="entry name" value="Ank_2"/>
    <property type="match status" value="4"/>
</dbReference>
<evidence type="ECO:0000313" key="9">
    <source>
        <dbReference type="EMBL" id="KAK2730287.1"/>
    </source>
</evidence>
<feature type="repeat" description="ANK" evidence="6">
    <location>
        <begin position="1308"/>
        <end position="1340"/>
    </location>
</feature>
<evidence type="ECO:0000256" key="2">
    <source>
        <dbReference type="ARBA" id="ARBA00022737"/>
    </source>
</evidence>
<evidence type="ECO:0000313" key="10">
    <source>
        <dbReference type="Proteomes" id="UP001281614"/>
    </source>
</evidence>
<dbReference type="InterPro" id="IPR043145">
    <property type="entry name" value="Znf_ZZ_sf"/>
</dbReference>
<dbReference type="SUPFAM" id="SSF48403">
    <property type="entry name" value="Ankyrin repeat"/>
    <property type="match status" value="3"/>
</dbReference>
<dbReference type="PROSITE" id="PS50297">
    <property type="entry name" value="ANK_REP_REGION"/>
    <property type="match status" value="6"/>
</dbReference>
<evidence type="ECO:0000256" key="6">
    <source>
        <dbReference type="PROSITE-ProRule" id="PRU00023"/>
    </source>
</evidence>
<evidence type="ECO:0000256" key="7">
    <source>
        <dbReference type="SAM" id="MobiDB-lite"/>
    </source>
</evidence>
<dbReference type="SUPFAM" id="SSF57850">
    <property type="entry name" value="RING/U-box"/>
    <property type="match status" value="1"/>
</dbReference>
<dbReference type="Pfam" id="PF24883">
    <property type="entry name" value="NPHP3_N"/>
    <property type="match status" value="1"/>
</dbReference>
<dbReference type="InterPro" id="IPR027417">
    <property type="entry name" value="P-loop_NTPase"/>
</dbReference>
<dbReference type="Pfam" id="PF00023">
    <property type="entry name" value="Ank"/>
    <property type="match status" value="1"/>
</dbReference>
<evidence type="ECO:0000256" key="3">
    <source>
        <dbReference type="ARBA" id="ARBA00022771"/>
    </source>
</evidence>
<dbReference type="InterPro" id="IPR000433">
    <property type="entry name" value="Znf_ZZ"/>
</dbReference>
<dbReference type="InterPro" id="IPR036770">
    <property type="entry name" value="Ankyrin_rpt-contain_sf"/>
</dbReference>
<keyword evidence="3" id="KW-0863">Zinc-finger</keyword>
<feature type="repeat" description="ANK" evidence="6">
    <location>
        <begin position="1107"/>
        <end position="1139"/>
    </location>
</feature>
<evidence type="ECO:0000256" key="4">
    <source>
        <dbReference type="ARBA" id="ARBA00022833"/>
    </source>
</evidence>
<keyword evidence="2" id="KW-0677">Repeat</keyword>
<dbReference type="EMBL" id="VYYT01000688">
    <property type="protein sequence ID" value="KAK2730287.1"/>
    <property type="molecule type" value="Genomic_DNA"/>
</dbReference>
<proteinExistence type="predicted"/>
<keyword evidence="1" id="KW-0479">Metal-binding</keyword>
<dbReference type="InterPro" id="IPR051165">
    <property type="entry name" value="Multifunctional_ANK_Repeat"/>
</dbReference>
<dbReference type="SMART" id="SM00248">
    <property type="entry name" value="ANK"/>
    <property type="match status" value="18"/>
</dbReference>
<dbReference type="SMART" id="SM00291">
    <property type="entry name" value="ZnF_ZZ"/>
    <property type="match status" value="1"/>
</dbReference>
<dbReference type="PRINTS" id="PR01415">
    <property type="entry name" value="ANKYRIN"/>
</dbReference>
<dbReference type="Gene3D" id="3.40.50.300">
    <property type="entry name" value="P-loop containing nucleotide triphosphate hydrolases"/>
    <property type="match status" value="1"/>
</dbReference>
<name>A0AAD9XZT4_COLKA</name>
<dbReference type="PANTHER" id="PTHR24123:SF33">
    <property type="entry name" value="PROTEIN HOS4"/>
    <property type="match status" value="1"/>
</dbReference>
<accession>A0AAD9XZT4</accession>
<dbReference type="InterPro" id="IPR002110">
    <property type="entry name" value="Ankyrin_rpt"/>
</dbReference>
<comment type="caution">
    <text evidence="9">The sequence shown here is derived from an EMBL/GenBank/DDBJ whole genome shotgun (WGS) entry which is preliminary data.</text>
</comment>
<dbReference type="SUPFAM" id="SSF52540">
    <property type="entry name" value="P-loop containing nucleoside triphosphate hydrolases"/>
    <property type="match status" value="1"/>
</dbReference>
<organism evidence="9 10">
    <name type="scientific">Colletotrichum kahawae</name>
    <name type="common">Coffee berry disease fungus</name>
    <dbReference type="NCBI Taxonomy" id="34407"/>
    <lineage>
        <taxon>Eukaryota</taxon>
        <taxon>Fungi</taxon>
        <taxon>Dikarya</taxon>
        <taxon>Ascomycota</taxon>
        <taxon>Pezizomycotina</taxon>
        <taxon>Sordariomycetes</taxon>
        <taxon>Hypocreomycetidae</taxon>
        <taxon>Glomerellales</taxon>
        <taxon>Glomerellaceae</taxon>
        <taxon>Colletotrichum</taxon>
        <taxon>Colletotrichum gloeosporioides species complex</taxon>
    </lineage>
</organism>
<keyword evidence="4" id="KW-0862">Zinc</keyword>
<sequence length="1935" mass="216585">MPRQRTSWDVSKGSLEHLRTPSDSLETLHGDKKIENDCIQTELQGAVNFWLSEAGKLEPERRALFLGVSNAVSYEDYVTDLAKAIKDTANVSKLSRFSRKMKPIYQLSNSIAPIVTGASQFTPMPASLVLGGITCILSLSTRVDDFQGKLLETLEWMADEVDLINDYRRESIFDGDVAVEACEINLAADILKFCVEVTKLFYDGRGRQKSTLVFALKGLCKDFEVRFGDIKTDFKLHLTSLEKRRSLVNARKLRSVHVELSGIGKMLKRGHEDRGGVDRAESRVGWHQGRSYTEERRRRFLDWLPTLDFGEIQENNFERRVFGSGDWLLDHEDFQTWRRSPVSTLLWIHGKPGSGKSHLAARVIHDLSPSSSRVDNIAIAFVYCTTTQTKTRMTMNNVLGTILRQLYKQLPITESIETLLSRSDNSSKEEPQRSEMNEGIRMVVSRFHFSYIVIDGLDECSHFPDDQFEDLCNFLASLAEIKDGGVSARILVLSRPEYKAIESAFSIYPQIQMGNGVNDGDIKAYISQKVDSINASPSSEERVEFETIKTLMFNNAGGLFLWVHFKAKHFKEIGCVEDIKDALNDTREGLDDLYGEEIGKIMSHPSRFVRDRALRALLWVTNSYRSLSKAELLEALSMKPGRMGINQSQRLPQGISISTECADLINEVNGVYQLRHASLKDFLTSQLPTLLSYGALQRQAHTIMAEICLTYISFEGFNSLLIQPPQQLSRLKTQYPLLDYATSFWGHHFLDKDEAKADDLNALLTRFLTKEAAIRLSIQILESRAFQDGFWNPRKPTALHILAIFNLAEVAANMPALRSHVASQDDFNHIPLEYSVLYRHRKTSRWLLNEHLKDFKNGHDSSFPNLESCKAWLLHSVAEENWDDMVEDLVSMGFDVNARDLSGESPVHAAVRTSANSALSSLLRLGGSTSGKSNELQTPLTLSALHMNSEGVEILLKAGTDANQPGKNGMTALHHAAGLGLINVARNLLDHGAAIDATCSRNSLFFGQTPLHCAVRANMTDMVHLLIERGACVEKQTSFGDTATFIACYMGHLKVLECLIQNGANISAFNPNDKSTVLHVAAKRGHHSLIRPLLAIQRGLLDAVDQNRDTPLLAALYKGQSESAKILLQSGARSGVVNVSYSTPLQVAINQECLEVARLLLKDPQSVPDQPGHHRRTALHYAAEKGLDELLSFFPSQITCAEAKDRRGFTPVHLAAANNHHSFIRSLMKLAPHFDLNVTNVDGWTPLHLAARKGAADAVKFLSPADPSNCNVKDFKCRLPIHMAALSGSACCVAELTTPETIDCRDVDGATPLWLACGDGHHDVVKYLIEQGASVRAPDLRGMPPIFIALNERYFQVAALLLESNAEQEAEDLCINGVTLFRLAAGSGDEYFLNRFSNHVRKELLSTCLNEEELTFDVRGWDAMSHAAHVGHANMIDVLLSLGIPIDGLGHSIISPLSMAAQYGYTDFVSKAVSQGAKIRNLDYDWNRRLGRDSLIHAILYRRKQTAAILLAHGADPTIRDVFGNCAMDYAAKHPHLWELFSSRKDDLSSPNPTLHVQAKKHFIIEVAQNTSHAKGFERHQGLIELSTALLLLNTRTSIEQARLCKIELKEQHWKGRLECDFCSEPVQIPSYQCAVCEDLDLCRTCYKDYCSSTPPKTIPKQVQRLWRLEREIFPVLRVAEVFRTYGAETLPTCFGLLGSFANDWIDAKTKGYSRWAKRCKLRTKWGPLKPPGWRFVDLLDCVRTLNWLDSREGDKQEPTRAQHLNNIHAELYKIYNRFNPRSEPNKPTCNGHHFFEILPYRKLSSQDQYHFDSDGRLTDAFFEGLARQYSASDDNVNAETDTVPTNVLVTSDSVDEVEEDGPTSPNGSDAKAKEKLRTVREALMGYSGLSLGGVSYEDTHRLDIHEIAWKLAHAMLQIPYEGSLASMSSFKSFA</sequence>
<feature type="repeat" description="ANK" evidence="6">
    <location>
        <begin position="1207"/>
        <end position="1239"/>
    </location>
</feature>
<feature type="repeat" description="ANK" evidence="6">
    <location>
        <begin position="902"/>
        <end position="934"/>
    </location>
</feature>
<evidence type="ECO:0000256" key="5">
    <source>
        <dbReference type="ARBA" id="ARBA00023043"/>
    </source>
</evidence>
<dbReference type="PROSITE" id="PS50088">
    <property type="entry name" value="ANK_REPEAT"/>
    <property type="match status" value="8"/>
</dbReference>
<keyword evidence="10" id="KW-1185">Reference proteome</keyword>
<protein>
    <submittedName>
        <fullName evidence="9">Ankyrin unc44</fullName>
    </submittedName>
</protein>
<dbReference type="GO" id="GO:0008270">
    <property type="term" value="F:zinc ion binding"/>
    <property type="evidence" value="ECO:0007669"/>
    <property type="project" value="UniProtKB-KW"/>
</dbReference>
<evidence type="ECO:0000259" key="8">
    <source>
        <dbReference type="PROSITE" id="PS01357"/>
    </source>
</evidence>
<dbReference type="PANTHER" id="PTHR24123">
    <property type="entry name" value="ANKYRIN REPEAT-CONTAINING"/>
    <property type="match status" value="1"/>
</dbReference>
<evidence type="ECO:0000256" key="1">
    <source>
        <dbReference type="ARBA" id="ARBA00022723"/>
    </source>
</evidence>
<feature type="repeat" description="ANK" evidence="6">
    <location>
        <begin position="1006"/>
        <end position="1038"/>
    </location>
</feature>
<dbReference type="Proteomes" id="UP001281614">
    <property type="component" value="Unassembled WGS sequence"/>
</dbReference>
<dbReference type="PROSITE" id="PS01357">
    <property type="entry name" value="ZF_ZZ_1"/>
    <property type="match status" value="1"/>
</dbReference>
<dbReference type="Gene3D" id="3.30.60.90">
    <property type="match status" value="1"/>
</dbReference>